<evidence type="ECO:0000259" key="1">
    <source>
        <dbReference type="PROSITE" id="PS50208"/>
    </source>
</evidence>
<dbReference type="InterPro" id="IPR052039">
    <property type="entry name" value="Caspase-related_regulators"/>
</dbReference>
<dbReference type="Proteomes" id="UP000183174">
    <property type="component" value="Unassembled WGS sequence"/>
</dbReference>
<gene>
    <name evidence="2" type="ORF">GA0061099_1004704</name>
</gene>
<evidence type="ECO:0000313" key="3">
    <source>
        <dbReference type="Proteomes" id="UP000183174"/>
    </source>
</evidence>
<dbReference type="AlphaFoldDB" id="A0A1C3VW52"/>
<organism evidence="2 3">
    <name type="scientific">Bradyrhizobium yuanmingense</name>
    <dbReference type="NCBI Taxonomy" id="108015"/>
    <lineage>
        <taxon>Bacteria</taxon>
        <taxon>Pseudomonadati</taxon>
        <taxon>Pseudomonadota</taxon>
        <taxon>Alphaproteobacteria</taxon>
        <taxon>Hyphomicrobiales</taxon>
        <taxon>Nitrobacteraceae</taxon>
        <taxon>Bradyrhizobium</taxon>
    </lineage>
</organism>
<dbReference type="PANTHER" id="PTHR22576">
    <property type="entry name" value="MUCOSA ASSOCIATED LYMPHOID TISSUE LYMPHOMA TRANSLOCATION PROTEIN 1/PARACASPASE"/>
    <property type="match status" value="1"/>
</dbReference>
<feature type="domain" description="Caspase family p20" evidence="1">
    <location>
        <begin position="47"/>
        <end position="180"/>
    </location>
</feature>
<dbReference type="GO" id="GO:0004197">
    <property type="term" value="F:cysteine-type endopeptidase activity"/>
    <property type="evidence" value="ECO:0007669"/>
    <property type="project" value="InterPro"/>
</dbReference>
<dbReference type="SUPFAM" id="SSF52129">
    <property type="entry name" value="Caspase-like"/>
    <property type="match status" value="1"/>
</dbReference>
<name>A0A1C3VW52_9BRAD</name>
<accession>A0A1C3VW52</accession>
<dbReference type="PANTHER" id="PTHR22576:SF37">
    <property type="entry name" value="MUCOSA-ASSOCIATED LYMPHOID TISSUE LYMPHOMA TRANSLOCATION PROTEIN 1"/>
    <property type="match status" value="1"/>
</dbReference>
<protein>
    <submittedName>
        <fullName evidence="2">Caspase domain-containing protein</fullName>
    </submittedName>
</protein>
<dbReference type="InterPro" id="IPR001309">
    <property type="entry name" value="Pept_C14_p20"/>
</dbReference>
<dbReference type="GO" id="GO:0006508">
    <property type="term" value="P:proteolysis"/>
    <property type="evidence" value="ECO:0007669"/>
    <property type="project" value="InterPro"/>
</dbReference>
<evidence type="ECO:0000313" key="2">
    <source>
        <dbReference type="EMBL" id="SCB31949.1"/>
    </source>
</evidence>
<dbReference type="Gene3D" id="3.40.50.1460">
    <property type="match status" value="1"/>
</dbReference>
<dbReference type="PROSITE" id="PS50208">
    <property type="entry name" value="CASPASE_P20"/>
    <property type="match status" value="1"/>
</dbReference>
<dbReference type="InterPro" id="IPR029030">
    <property type="entry name" value="Caspase-like_dom_sf"/>
</dbReference>
<dbReference type="InterPro" id="IPR011600">
    <property type="entry name" value="Pept_C14_caspase"/>
</dbReference>
<dbReference type="Pfam" id="PF00656">
    <property type="entry name" value="Peptidase_C14"/>
    <property type="match status" value="1"/>
</dbReference>
<sequence>MNCRSKIGGRAGSATGNFAMTRRLFRILAALGLAAGLSGFAGPAWAAKRVALVVGNNDYKNVPKLLKAVNDARTMGDTLKQLGFSVMVAENQSRQQFSETLLAFDKAIEPGDTAFFFYAGHGFEIAGQNYLLPTDVPAATEGQEELVRDASILADRIVERLQNKKARTSILVFDACRNNPFERKGTRAVAGAGGLAPMTQLPEGVFSVFSAGPRQTALDRLSNDDANPNSVFTRTFAKELLKPGENLVQVAQRTRRAVSELADTVKHRQVPVYFDQMVDDVFLSGLAKDTAARSDDPPPTKLAALPPVSVPQMPKEETLNAPIASFSRHNGGWSVTFSFADPTLGISWRIAGTGDFRETGFIDTLDPRTRKRMPNPSIELPPDARAGTIEVRYVDQSGDMQGPFPIRFDPEAALIRDQRKILDMTSTSWLSFREFNGLLVYYTHLVSYRCAIREVRIGVDSAVPNQVLKMPPCDMRDPSAVSAGMPLYMKLAPSTKSISVELTYRDGSVSEIKSFRSANRSNN</sequence>
<proteinExistence type="predicted"/>
<dbReference type="EMBL" id="FMAE01000004">
    <property type="protein sequence ID" value="SCB31949.1"/>
    <property type="molecule type" value="Genomic_DNA"/>
</dbReference>
<reference evidence="2 3" key="1">
    <citation type="submission" date="2016-08" db="EMBL/GenBank/DDBJ databases">
        <authorList>
            <person name="Seilhamer J.J."/>
        </authorList>
    </citation>
    <scope>NUCLEOTIDE SEQUENCE [LARGE SCALE GENOMIC DNA]</scope>
    <source>
        <strain evidence="2 3">CCBAU 10071</strain>
    </source>
</reference>